<keyword evidence="3" id="KW-1185">Reference proteome</keyword>
<dbReference type="Proteomes" id="UP000297907">
    <property type="component" value="Unassembled WGS sequence"/>
</dbReference>
<proteinExistence type="predicted"/>
<organism evidence="2 3">
    <name type="scientific">Cryobacterium adonitolivorans</name>
    <dbReference type="NCBI Taxonomy" id="1259189"/>
    <lineage>
        <taxon>Bacteria</taxon>
        <taxon>Bacillati</taxon>
        <taxon>Actinomycetota</taxon>
        <taxon>Actinomycetes</taxon>
        <taxon>Micrococcales</taxon>
        <taxon>Microbacteriaceae</taxon>
        <taxon>Cryobacterium</taxon>
    </lineage>
</organism>
<keyword evidence="1" id="KW-1133">Transmembrane helix</keyword>
<sequence length="184" mass="19548">MTWLTGHRILRAADGDSGKATMFFGFFVGALVMTAVIIGLLDRAGASTARGLLAFLEDNYPGQAYAVFKSEGLKEDVSKLAPSPQAGTWHARTMYAALTVDAKFITLWDGSRDKATMVARIERTAVTAVKAASEPLQIRTAPALALTIQQAPMPLQITVSPAAVGNLIFLPVSDLSSLRAAILN</sequence>
<keyword evidence="1" id="KW-0472">Membrane</keyword>
<name>A0A4R8W6H8_9MICO</name>
<dbReference type="EMBL" id="SOFL01000034">
    <property type="protein sequence ID" value="TFC01525.1"/>
    <property type="molecule type" value="Genomic_DNA"/>
</dbReference>
<evidence type="ECO:0000256" key="1">
    <source>
        <dbReference type="SAM" id="Phobius"/>
    </source>
</evidence>
<keyword evidence="1" id="KW-0812">Transmembrane</keyword>
<feature type="transmembrane region" description="Helical" evidence="1">
    <location>
        <begin position="20"/>
        <end position="41"/>
    </location>
</feature>
<dbReference type="OrthoDB" id="5128126at2"/>
<accession>A0A4R8W6H8</accession>
<protein>
    <submittedName>
        <fullName evidence="2">Uncharacterized protein</fullName>
    </submittedName>
</protein>
<dbReference type="RefSeq" id="WP_134453889.1">
    <property type="nucleotide sequence ID" value="NZ_SOFL01000034.1"/>
</dbReference>
<evidence type="ECO:0000313" key="2">
    <source>
        <dbReference type="EMBL" id="TFC01525.1"/>
    </source>
</evidence>
<comment type="caution">
    <text evidence="2">The sequence shown here is derived from an EMBL/GenBank/DDBJ whole genome shotgun (WGS) entry which is preliminary data.</text>
</comment>
<dbReference type="AlphaFoldDB" id="A0A4R8W6H8"/>
<evidence type="ECO:0000313" key="3">
    <source>
        <dbReference type="Proteomes" id="UP000297907"/>
    </source>
</evidence>
<gene>
    <name evidence="2" type="ORF">E3O42_10465</name>
</gene>
<reference evidence="2 3" key="1">
    <citation type="submission" date="2019-03" db="EMBL/GenBank/DDBJ databases">
        <title>Genomics of glacier-inhabiting Cryobacterium strains.</title>
        <authorList>
            <person name="Liu Q."/>
            <person name="Xin Y.-H."/>
        </authorList>
    </citation>
    <scope>NUCLEOTIDE SEQUENCE [LARGE SCALE GENOMIC DNA]</scope>
    <source>
        <strain evidence="2 3">RHLS22-1</strain>
    </source>
</reference>